<evidence type="ECO:0000256" key="6">
    <source>
        <dbReference type="SAM" id="MobiDB-lite"/>
    </source>
</evidence>
<dbReference type="InterPro" id="IPR001789">
    <property type="entry name" value="Sig_transdc_resp-reg_receiver"/>
</dbReference>
<dbReference type="EMBL" id="JAPDHZ010000003">
    <property type="protein sequence ID" value="MDG0791823.1"/>
    <property type="molecule type" value="Genomic_DNA"/>
</dbReference>
<feature type="region of interest" description="Disordered" evidence="6">
    <location>
        <begin position="567"/>
        <end position="600"/>
    </location>
</feature>
<dbReference type="PRINTS" id="PR00032">
    <property type="entry name" value="HTHARAC"/>
</dbReference>
<evidence type="ECO:0000259" key="9">
    <source>
        <dbReference type="PROSITE" id="PS50110"/>
    </source>
</evidence>
<keyword evidence="7" id="KW-0812">Transmembrane</keyword>
<keyword evidence="7" id="KW-0472">Membrane</keyword>
<dbReference type="SMART" id="SM00342">
    <property type="entry name" value="HTH_ARAC"/>
    <property type="match status" value="1"/>
</dbReference>
<reference evidence="10 11" key="1">
    <citation type="submission" date="2022-10" db="EMBL/GenBank/DDBJ databases">
        <title>Comparative genomic analysis of Cohnella hashimotonis sp. nov., isolated from the International Space Station.</title>
        <authorList>
            <person name="Simpson A."/>
            <person name="Venkateswaran K."/>
        </authorList>
    </citation>
    <scope>NUCLEOTIDE SEQUENCE [LARGE SCALE GENOMIC DNA]</scope>
    <source>
        <strain evidence="10 11">DSM 18997</strain>
    </source>
</reference>
<protein>
    <submittedName>
        <fullName evidence="10">AraC family transcriptional regulator</fullName>
    </submittedName>
</protein>
<dbReference type="SUPFAM" id="SSF52172">
    <property type="entry name" value="CheY-like"/>
    <property type="match status" value="1"/>
</dbReference>
<evidence type="ECO:0000256" key="4">
    <source>
        <dbReference type="ARBA" id="ARBA00023163"/>
    </source>
</evidence>
<feature type="compositionally biased region" description="Basic and acidic residues" evidence="6">
    <location>
        <begin position="588"/>
        <end position="600"/>
    </location>
</feature>
<feature type="domain" description="Response regulatory" evidence="9">
    <location>
        <begin position="611"/>
        <end position="728"/>
    </location>
</feature>
<dbReference type="InterPro" id="IPR018060">
    <property type="entry name" value="HTH_AraC"/>
</dbReference>
<dbReference type="GO" id="GO:0003700">
    <property type="term" value="F:DNA-binding transcription factor activity"/>
    <property type="evidence" value="ECO:0007669"/>
    <property type="project" value="InterPro"/>
</dbReference>
<feature type="compositionally biased region" description="Basic and acidic residues" evidence="6">
    <location>
        <begin position="570"/>
        <end position="579"/>
    </location>
</feature>
<dbReference type="PANTHER" id="PTHR42713">
    <property type="entry name" value="HISTIDINE KINASE-RELATED"/>
    <property type="match status" value="1"/>
</dbReference>
<keyword evidence="4" id="KW-0804">Transcription</keyword>
<dbReference type="GO" id="GO:0005737">
    <property type="term" value="C:cytoplasm"/>
    <property type="evidence" value="ECO:0007669"/>
    <property type="project" value="UniProtKB-SubCell"/>
</dbReference>
<dbReference type="SUPFAM" id="SSF55874">
    <property type="entry name" value="ATPase domain of HSP90 chaperone/DNA topoisomerase II/histidine kinase"/>
    <property type="match status" value="1"/>
</dbReference>
<dbReference type="Gene3D" id="3.30.565.10">
    <property type="entry name" value="Histidine kinase-like ATPase, C-terminal domain"/>
    <property type="match status" value="1"/>
</dbReference>
<evidence type="ECO:0000313" key="11">
    <source>
        <dbReference type="Proteomes" id="UP001153387"/>
    </source>
</evidence>
<dbReference type="InterPro" id="IPR010559">
    <property type="entry name" value="Sig_transdc_His_kin_internal"/>
</dbReference>
<evidence type="ECO:0000256" key="7">
    <source>
        <dbReference type="SAM" id="Phobius"/>
    </source>
</evidence>
<keyword evidence="7" id="KW-1133">Transmembrane helix</keyword>
<dbReference type="PROSITE" id="PS50110">
    <property type="entry name" value="RESPONSE_REGULATORY"/>
    <property type="match status" value="1"/>
</dbReference>
<keyword evidence="5" id="KW-0597">Phosphoprotein</keyword>
<proteinExistence type="predicted"/>
<dbReference type="PROSITE" id="PS00041">
    <property type="entry name" value="HTH_ARAC_FAMILY_1"/>
    <property type="match status" value="1"/>
</dbReference>
<dbReference type="Pfam" id="PF12833">
    <property type="entry name" value="HTH_18"/>
    <property type="match status" value="1"/>
</dbReference>
<dbReference type="PROSITE" id="PS01124">
    <property type="entry name" value="HTH_ARAC_FAMILY_2"/>
    <property type="match status" value="1"/>
</dbReference>
<evidence type="ECO:0000256" key="2">
    <source>
        <dbReference type="ARBA" id="ARBA00023015"/>
    </source>
</evidence>
<accession>A0A9X4QML3</accession>
<feature type="transmembrane region" description="Helical" evidence="7">
    <location>
        <begin position="300"/>
        <end position="320"/>
    </location>
</feature>
<evidence type="ECO:0000259" key="8">
    <source>
        <dbReference type="PROSITE" id="PS01124"/>
    </source>
</evidence>
<evidence type="ECO:0000313" key="10">
    <source>
        <dbReference type="EMBL" id="MDG0791823.1"/>
    </source>
</evidence>
<dbReference type="RefSeq" id="WP_277565670.1">
    <property type="nucleotide sequence ID" value="NZ_JAPDHZ010000003.1"/>
</dbReference>
<dbReference type="GO" id="GO:0000155">
    <property type="term" value="F:phosphorelay sensor kinase activity"/>
    <property type="evidence" value="ECO:0007669"/>
    <property type="project" value="InterPro"/>
</dbReference>
<name>A0A9X4QML3_9BACL</name>
<dbReference type="AlphaFoldDB" id="A0A9X4QML3"/>
<dbReference type="InterPro" id="IPR036890">
    <property type="entry name" value="HATPase_C_sf"/>
</dbReference>
<feature type="modified residue" description="4-aspartylphosphate" evidence="5">
    <location>
        <position position="663"/>
    </location>
</feature>
<dbReference type="Gene3D" id="3.40.50.2300">
    <property type="match status" value="1"/>
</dbReference>
<sequence length="857" mass="97170">MFRRRSIRSVLFVAYSVIIALILTISLLLFYLWSSDTLRKQAADSISGTSLSVKEKLDLEIQKMDTVSQNILYSNLVKERFLKFSGKSEESGSSAEDIANTKELAEILVAANGPAMPVQQVNLYDFQGNMFGSGFDNRRTAVSLVTMPWYKEVVANEKGKVITIPERDEQLTHVLPTQEDAYSISLLRLFMDRYNTPEGIVEVKQSVVNLFKTIVQSRQEGVIVYNEQGELIYPAGPGHEAESAYVRQFRERPGGGSIVNPATGERELFAIAHSEFTGWNSAVILSEKSLFTPLRTFTKAFIAFSVGILLFALLLTFVAAQRITKPIARMHALIKSTNLDSIASPTPVELTSGLNELDRLQLAFVKMGERLKYSMDELLLAQQQELQAKMLALQSQMNPHFLYNTLATIGVMAEENMNREIVGMIENLSDLLRYISSDGDSLVDLETELTHTEKFLRCIGFRYGSRLSFALDADKALGQVQVPKLIVQPLVENAVKYGTKGVPPWQIRIRTYAEGAMWYAEVRDNGPGFGENARLRLGEAVERINQTGRAPEPGSWRHGAAERLYPAENAVRRKNDVPHRRCARRRRDRDDRRNVDNGRKRNMEQQPVIIRTVVAEDEELILQNLVKKIQAADPAFQVVGTALDGAEALDWLARTPVDLLFTDIQMPILDGREVIRVAHLKFPHVHKVVISGYNEFEYARHALQHEVVDYLLKPVKTGELELVLAKIKMKVQQERGERNAAKVTTLDNHAYTPEEIVQSVQQFLKDNFDRDLNLEDISRQFNFNPSYLTKIFIKYMGEPPSKYVITLRIQEAKRLLAGEPDWTVKQIGERVGYPDPYYFSRIFKQVTGLTPSEYRSR</sequence>
<dbReference type="InterPro" id="IPR011006">
    <property type="entry name" value="CheY-like_superfamily"/>
</dbReference>
<dbReference type="GO" id="GO:0016020">
    <property type="term" value="C:membrane"/>
    <property type="evidence" value="ECO:0007669"/>
    <property type="project" value="InterPro"/>
</dbReference>
<dbReference type="InterPro" id="IPR018062">
    <property type="entry name" value="HTH_AraC-typ_CS"/>
</dbReference>
<dbReference type="SUPFAM" id="SSF46689">
    <property type="entry name" value="Homeodomain-like"/>
    <property type="match status" value="2"/>
</dbReference>
<dbReference type="GO" id="GO:0043565">
    <property type="term" value="F:sequence-specific DNA binding"/>
    <property type="evidence" value="ECO:0007669"/>
    <property type="project" value="InterPro"/>
</dbReference>
<dbReference type="PANTHER" id="PTHR42713:SF2">
    <property type="entry name" value="TWO-COMPONENT SENSOR KINASE YESM"/>
    <property type="match status" value="1"/>
</dbReference>
<dbReference type="Gene3D" id="6.10.340.10">
    <property type="match status" value="1"/>
</dbReference>
<keyword evidence="2" id="KW-0805">Transcription regulation</keyword>
<feature type="domain" description="HTH araC/xylS-type" evidence="8">
    <location>
        <begin position="758"/>
        <end position="857"/>
    </location>
</feature>
<keyword evidence="11" id="KW-1185">Reference proteome</keyword>
<comment type="subcellular location">
    <subcellularLocation>
        <location evidence="1">Cytoplasm</location>
    </subcellularLocation>
</comment>
<dbReference type="Proteomes" id="UP001153387">
    <property type="component" value="Unassembled WGS sequence"/>
</dbReference>
<dbReference type="Pfam" id="PF00072">
    <property type="entry name" value="Response_reg"/>
    <property type="match status" value="1"/>
</dbReference>
<gene>
    <name evidence="10" type="ORF">OMP38_13845</name>
</gene>
<evidence type="ECO:0000256" key="5">
    <source>
        <dbReference type="PROSITE-ProRule" id="PRU00169"/>
    </source>
</evidence>
<dbReference type="CDD" id="cd17536">
    <property type="entry name" value="REC_YesN-like"/>
    <property type="match status" value="1"/>
</dbReference>
<organism evidence="10 11">
    <name type="scientific">Cohnella ginsengisoli</name>
    <dbReference type="NCBI Taxonomy" id="425004"/>
    <lineage>
        <taxon>Bacteria</taxon>
        <taxon>Bacillati</taxon>
        <taxon>Bacillota</taxon>
        <taxon>Bacilli</taxon>
        <taxon>Bacillales</taxon>
        <taxon>Paenibacillaceae</taxon>
        <taxon>Cohnella</taxon>
    </lineage>
</organism>
<feature type="transmembrane region" description="Helical" evidence="7">
    <location>
        <begin position="12"/>
        <end position="33"/>
    </location>
</feature>
<evidence type="ECO:0000256" key="3">
    <source>
        <dbReference type="ARBA" id="ARBA00023125"/>
    </source>
</evidence>
<dbReference type="InterPro" id="IPR020449">
    <property type="entry name" value="Tscrpt_reg_AraC-type_HTH"/>
</dbReference>
<dbReference type="SMART" id="SM00448">
    <property type="entry name" value="REC"/>
    <property type="match status" value="1"/>
</dbReference>
<dbReference type="InterPro" id="IPR051552">
    <property type="entry name" value="HptR"/>
</dbReference>
<dbReference type="Gene3D" id="1.10.10.60">
    <property type="entry name" value="Homeodomain-like"/>
    <property type="match status" value="2"/>
</dbReference>
<keyword evidence="3" id="KW-0238">DNA-binding</keyword>
<evidence type="ECO:0000256" key="1">
    <source>
        <dbReference type="ARBA" id="ARBA00004496"/>
    </source>
</evidence>
<dbReference type="InterPro" id="IPR009057">
    <property type="entry name" value="Homeodomain-like_sf"/>
</dbReference>
<comment type="caution">
    <text evidence="10">The sequence shown here is derived from an EMBL/GenBank/DDBJ whole genome shotgun (WGS) entry which is preliminary data.</text>
</comment>
<dbReference type="Pfam" id="PF06580">
    <property type="entry name" value="His_kinase"/>
    <property type="match status" value="1"/>
</dbReference>